<evidence type="ECO:0000259" key="11">
    <source>
        <dbReference type="Pfam" id="PF02709"/>
    </source>
</evidence>
<dbReference type="InterPro" id="IPR027995">
    <property type="entry name" value="Galactosyl_T_N"/>
</dbReference>
<keyword evidence="5" id="KW-0808">Transferase</keyword>
<dbReference type="SUPFAM" id="SSF53448">
    <property type="entry name" value="Nucleotide-diphospho-sugar transferases"/>
    <property type="match status" value="1"/>
</dbReference>
<organism evidence="13">
    <name type="scientific">viral metagenome</name>
    <dbReference type="NCBI Taxonomy" id="1070528"/>
    <lineage>
        <taxon>unclassified sequences</taxon>
        <taxon>metagenomes</taxon>
        <taxon>organismal metagenomes</taxon>
    </lineage>
</organism>
<evidence type="ECO:0000259" key="12">
    <source>
        <dbReference type="Pfam" id="PF13733"/>
    </source>
</evidence>
<evidence type="ECO:0000256" key="8">
    <source>
        <dbReference type="ARBA" id="ARBA00022989"/>
    </source>
</evidence>
<evidence type="ECO:0000256" key="2">
    <source>
        <dbReference type="ARBA" id="ARBA00004922"/>
    </source>
</evidence>
<sequence length="230" mass="27349">MHENIIVIPFRNRDIHLKYYIKNTVPLLLNHLPNSKVVVIEQTEGKLFNRGKLFNVVFKEYKNKTKYFIMNDVDINPTIECIKKYYIKEVSNREVLGIYNPPCDTLGGIAKITDSVVQMINGFPNDIWGWGTEDKALQNRTEFYKVKKIKNLIINERNKSKQYFTHFYDVNDRELKNMEYNTIKHYKNFNLLNDDQKLQEVMSSGLNDLEYTILERKMIHDMTELIKVEI</sequence>
<proteinExistence type="inferred from homology"/>
<keyword evidence="4" id="KW-0328">Glycosyltransferase</keyword>
<keyword evidence="10" id="KW-0325">Glycoprotein</keyword>
<protein>
    <recommendedName>
        <fullName evidence="14">Galactosyltransferase C-terminal domain-containing protein</fullName>
    </recommendedName>
</protein>
<reference evidence="13" key="1">
    <citation type="journal article" date="2020" name="Nature">
        <title>Giant virus diversity and host interactions through global metagenomics.</title>
        <authorList>
            <person name="Schulz F."/>
            <person name="Roux S."/>
            <person name="Paez-Espino D."/>
            <person name="Jungbluth S."/>
            <person name="Walsh D.A."/>
            <person name="Denef V.J."/>
            <person name="McMahon K.D."/>
            <person name="Konstantinidis K.T."/>
            <person name="Eloe-Fadrosh E.A."/>
            <person name="Kyrpides N.C."/>
            <person name="Woyke T."/>
        </authorList>
    </citation>
    <scope>NUCLEOTIDE SEQUENCE</scope>
    <source>
        <strain evidence="13">GVMAG-M-3300025860-20</strain>
    </source>
</reference>
<dbReference type="Gene3D" id="3.90.550.10">
    <property type="entry name" value="Spore Coat Polysaccharide Biosynthesis Protein SpsA, Chain A"/>
    <property type="match status" value="1"/>
</dbReference>
<dbReference type="UniPathway" id="UPA00378"/>
<evidence type="ECO:0008006" key="14">
    <source>
        <dbReference type="Google" id="ProtNLM"/>
    </source>
</evidence>
<dbReference type="GO" id="GO:0016020">
    <property type="term" value="C:membrane"/>
    <property type="evidence" value="ECO:0007669"/>
    <property type="project" value="UniProtKB-SubCell"/>
</dbReference>
<evidence type="ECO:0000313" key="13">
    <source>
        <dbReference type="EMBL" id="QHU00649.1"/>
    </source>
</evidence>
<accession>A0A6C0J4Q2</accession>
<dbReference type="GO" id="GO:0005975">
    <property type="term" value="P:carbohydrate metabolic process"/>
    <property type="evidence" value="ECO:0007669"/>
    <property type="project" value="InterPro"/>
</dbReference>
<dbReference type="AlphaFoldDB" id="A0A6C0J4Q2"/>
<keyword evidence="8" id="KW-1133">Transmembrane helix</keyword>
<evidence type="ECO:0000256" key="4">
    <source>
        <dbReference type="ARBA" id="ARBA00022676"/>
    </source>
</evidence>
<dbReference type="Pfam" id="PF02709">
    <property type="entry name" value="Glyco_transf_7C"/>
    <property type="match status" value="1"/>
</dbReference>
<dbReference type="PRINTS" id="PR02050">
    <property type="entry name" value="B14GALTRFASE"/>
</dbReference>
<comment type="subcellular location">
    <subcellularLocation>
        <location evidence="1">Membrane</location>
        <topology evidence="1">Single-pass type II membrane protein</topology>
    </subcellularLocation>
</comment>
<evidence type="ECO:0000256" key="10">
    <source>
        <dbReference type="ARBA" id="ARBA00023180"/>
    </source>
</evidence>
<dbReference type="GO" id="GO:0005794">
    <property type="term" value="C:Golgi apparatus"/>
    <property type="evidence" value="ECO:0007669"/>
    <property type="project" value="TreeGrafter"/>
</dbReference>
<name>A0A6C0J4Q2_9ZZZZ</name>
<dbReference type="EMBL" id="MN740328">
    <property type="protein sequence ID" value="QHU00649.1"/>
    <property type="molecule type" value="Genomic_DNA"/>
</dbReference>
<dbReference type="PANTHER" id="PTHR19300">
    <property type="entry name" value="BETA-1,4-GALACTOSYLTRANSFERASE"/>
    <property type="match status" value="1"/>
</dbReference>
<comment type="similarity">
    <text evidence="3">Belongs to the glycosyltransferase 7 family.</text>
</comment>
<evidence type="ECO:0000256" key="3">
    <source>
        <dbReference type="ARBA" id="ARBA00005735"/>
    </source>
</evidence>
<dbReference type="PANTHER" id="PTHR19300:SF57">
    <property type="entry name" value="BETA-1,4-N-ACETYLGALACTOSAMINYLTRANSFERASE"/>
    <property type="match status" value="1"/>
</dbReference>
<dbReference type="InterPro" id="IPR027791">
    <property type="entry name" value="Galactosyl_T_C"/>
</dbReference>
<dbReference type="InterPro" id="IPR029044">
    <property type="entry name" value="Nucleotide-diphossugar_trans"/>
</dbReference>
<evidence type="ECO:0000256" key="5">
    <source>
        <dbReference type="ARBA" id="ARBA00022679"/>
    </source>
</evidence>
<dbReference type="InterPro" id="IPR003859">
    <property type="entry name" value="Galactosyl_T"/>
</dbReference>
<feature type="domain" description="Galactosyltransferase C-terminal" evidence="11">
    <location>
        <begin position="104"/>
        <end position="168"/>
    </location>
</feature>
<evidence type="ECO:0000256" key="7">
    <source>
        <dbReference type="ARBA" id="ARBA00022968"/>
    </source>
</evidence>
<keyword evidence="9" id="KW-0472">Membrane</keyword>
<evidence type="ECO:0000256" key="9">
    <source>
        <dbReference type="ARBA" id="ARBA00023136"/>
    </source>
</evidence>
<comment type="pathway">
    <text evidence="2">Protein modification; protein glycosylation.</text>
</comment>
<keyword evidence="6" id="KW-0812">Transmembrane</keyword>
<feature type="domain" description="Galactosyltransferase N-terminal" evidence="12">
    <location>
        <begin position="4"/>
        <end position="77"/>
    </location>
</feature>
<evidence type="ECO:0000256" key="1">
    <source>
        <dbReference type="ARBA" id="ARBA00004606"/>
    </source>
</evidence>
<keyword evidence="7" id="KW-0735">Signal-anchor</keyword>
<dbReference type="Pfam" id="PF13733">
    <property type="entry name" value="Glyco_transf_7N"/>
    <property type="match status" value="1"/>
</dbReference>
<dbReference type="GO" id="GO:0008378">
    <property type="term" value="F:galactosyltransferase activity"/>
    <property type="evidence" value="ECO:0007669"/>
    <property type="project" value="TreeGrafter"/>
</dbReference>
<evidence type="ECO:0000256" key="6">
    <source>
        <dbReference type="ARBA" id="ARBA00022692"/>
    </source>
</evidence>